<reference evidence="8 9" key="1">
    <citation type="submission" date="2017-02" db="EMBL/GenBank/DDBJ databases">
        <authorList>
            <person name="Peterson S.W."/>
        </authorList>
    </citation>
    <scope>NUCLEOTIDE SEQUENCE [LARGE SCALE GENOMIC DNA]</scope>
    <source>
        <strain evidence="8 9">CECT 9189</strain>
    </source>
</reference>
<evidence type="ECO:0000256" key="4">
    <source>
        <dbReference type="ARBA" id="ARBA00047590"/>
    </source>
</evidence>
<dbReference type="OrthoDB" id="9782200at2"/>
<dbReference type="InterPro" id="IPR014186">
    <property type="entry name" value="S-formylglutathione_hydrol"/>
</dbReference>
<sequence>MPLENISCNKSAGGWHKQYTHRSEVLNCDMRFAIYLPPQCAAGQKVPVIYWLSGLTCTDENFMQKAGAQRMAAELGVAIVAPDTSPRGEGVADDPQGAYDFGLGAGFYVNATEAPWNRHYQMYDYIVNELPTLIEKQFPVTEQRAISGHSMGGHGALMIALRNPDRYSSASAFSPIANPINSAWGQKALTGYLGNDTKNWKQYDSSELMRIADAKVPMLVDQGTHDNFYNDGQLRTETLVAAAEANSYPLEVRMQDGYDHSYYFMASFIDDHLRFHVENFNK</sequence>
<keyword evidence="3 7" id="KW-0378">Hydrolase</keyword>
<evidence type="ECO:0000256" key="2">
    <source>
        <dbReference type="ARBA" id="ARBA00022487"/>
    </source>
</evidence>
<dbReference type="GO" id="GO:0046294">
    <property type="term" value="P:formaldehyde catabolic process"/>
    <property type="evidence" value="ECO:0007669"/>
    <property type="project" value="InterPro"/>
</dbReference>
<dbReference type="PANTHER" id="PTHR10061:SF1">
    <property type="entry name" value="S-FORMYLGLUTATHIONE HYDROLASE YEIG"/>
    <property type="match status" value="1"/>
</dbReference>
<evidence type="ECO:0000256" key="3">
    <source>
        <dbReference type="ARBA" id="ARBA00022801"/>
    </source>
</evidence>
<dbReference type="FunFam" id="3.40.50.1820:FF:000002">
    <property type="entry name" value="S-formylglutathione hydrolase"/>
    <property type="match status" value="1"/>
</dbReference>
<keyword evidence="2 7" id="KW-0719">Serine esterase</keyword>
<dbReference type="EMBL" id="FUWP01000020">
    <property type="protein sequence ID" value="SKA50000.1"/>
    <property type="molecule type" value="Genomic_DNA"/>
</dbReference>
<dbReference type="GO" id="GO:0018738">
    <property type="term" value="F:S-formylglutathione hydrolase activity"/>
    <property type="evidence" value="ECO:0007669"/>
    <property type="project" value="UniProtKB-UniRule"/>
</dbReference>
<feature type="active site" description="Charge relay system" evidence="6">
    <location>
        <position position="226"/>
    </location>
</feature>
<comment type="similarity">
    <text evidence="1 7">Belongs to the esterase D family.</text>
</comment>
<dbReference type="GO" id="GO:0005829">
    <property type="term" value="C:cytosol"/>
    <property type="evidence" value="ECO:0007669"/>
    <property type="project" value="TreeGrafter"/>
</dbReference>
<name>A0A1T4UBP1_9GAMM</name>
<organism evidence="8 9">
    <name type="scientific">Photobacterium toruni</name>
    <dbReference type="NCBI Taxonomy" id="1935446"/>
    <lineage>
        <taxon>Bacteria</taxon>
        <taxon>Pseudomonadati</taxon>
        <taxon>Pseudomonadota</taxon>
        <taxon>Gammaproteobacteria</taxon>
        <taxon>Vibrionales</taxon>
        <taxon>Vibrionaceae</taxon>
        <taxon>Photobacterium</taxon>
    </lineage>
</organism>
<dbReference type="PANTHER" id="PTHR10061">
    <property type="entry name" value="S-FORMYLGLUTATHIONE HYDROLASE"/>
    <property type="match status" value="1"/>
</dbReference>
<dbReference type="InterPro" id="IPR000801">
    <property type="entry name" value="Esterase-like"/>
</dbReference>
<proteinExistence type="inferred from homology"/>
<evidence type="ECO:0000256" key="5">
    <source>
        <dbReference type="NCBIfam" id="TIGR02821"/>
    </source>
</evidence>
<evidence type="ECO:0000256" key="7">
    <source>
        <dbReference type="RuleBase" id="RU363068"/>
    </source>
</evidence>
<comment type="function">
    <text evidence="7">Serine hydrolase involved in the detoxification of formaldehyde.</text>
</comment>
<evidence type="ECO:0000313" key="8">
    <source>
        <dbReference type="EMBL" id="SKA50000.1"/>
    </source>
</evidence>
<dbReference type="InterPro" id="IPR029058">
    <property type="entry name" value="AB_hydrolase_fold"/>
</dbReference>
<feature type="active site" description="Charge relay system" evidence="6">
    <location>
        <position position="260"/>
    </location>
</feature>
<feature type="active site" description="Charge relay system" evidence="6">
    <location>
        <position position="150"/>
    </location>
</feature>
<dbReference type="NCBIfam" id="TIGR02821">
    <property type="entry name" value="fghA_ester_D"/>
    <property type="match status" value="1"/>
</dbReference>
<dbReference type="SUPFAM" id="SSF53474">
    <property type="entry name" value="alpha/beta-Hydrolases"/>
    <property type="match status" value="1"/>
</dbReference>
<evidence type="ECO:0000256" key="1">
    <source>
        <dbReference type="ARBA" id="ARBA00005622"/>
    </source>
</evidence>
<dbReference type="Gene3D" id="3.40.50.1820">
    <property type="entry name" value="alpha/beta hydrolase"/>
    <property type="match status" value="1"/>
</dbReference>
<accession>A0A1T4UBP1</accession>
<dbReference type="Proteomes" id="UP000191116">
    <property type="component" value="Unassembled WGS sequence"/>
</dbReference>
<evidence type="ECO:0000313" key="9">
    <source>
        <dbReference type="Proteomes" id="UP000191116"/>
    </source>
</evidence>
<dbReference type="RefSeq" id="WP_080175735.1">
    <property type="nucleotide sequence ID" value="NZ_AP024854.1"/>
</dbReference>
<dbReference type="EC" id="3.1.2.12" evidence="5 7"/>
<comment type="catalytic activity">
    <reaction evidence="4 7">
        <text>S-formylglutathione + H2O = formate + glutathione + H(+)</text>
        <dbReference type="Rhea" id="RHEA:14961"/>
        <dbReference type="ChEBI" id="CHEBI:15377"/>
        <dbReference type="ChEBI" id="CHEBI:15378"/>
        <dbReference type="ChEBI" id="CHEBI:15740"/>
        <dbReference type="ChEBI" id="CHEBI:57688"/>
        <dbReference type="ChEBI" id="CHEBI:57925"/>
        <dbReference type="EC" id="3.1.2.12"/>
    </reaction>
</comment>
<dbReference type="AlphaFoldDB" id="A0A1T4UBP1"/>
<evidence type="ECO:0000256" key="6">
    <source>
        <dbReference type="PIRSR" id="PIRSR614186-1"/>
    </source>
</evidence>
<dbReference type="GO" id="GO:0052689">
    <property type="term" value="F:carboxylic ester hydrolase activity"/>
    <property type="evidence" value="ECO:0007669"/>
    <property type="project" value="UniProtKB-KW"/>
</dbReference>
<gene>
    <name evidence="8" type="primary">yeiG</name>
    <name evidence="8" type="ORF">CZ814_02980</name>
</gene>
<dbReference type="Pfam" id="PF00756">
    <property type="entry name" value="Esterase"/>
    <property type="match status" value="1"/>
</dbReference>
<protein>
    <recommendedName>
        <fullName evidence="5 7">S-formylglutathione hydrolase</fullName>
        <ecNumber evidence="5 7">3.1.2.12</ecNumber>
    </recommendedName>
</protein>